<feature type="region of interest" description="Disordered" evidence="1">
    <location>
        <begin position="124"/>
        <end position="163"/>
    </location>
</feature>
<dbReference type="InParanoid" id="A0A165BL10"/>
<feature type="region of interest" description="Disordered" evidence="1">
    <location>
        <begin position="1"/>
        <end position="96"/>
    </location>
</feature>
<dbReference type="Proteomes" id="UP000077266">
    <property type="component" value="Unassembled WGS sequence"/>
</dbReference>
<accession>A0A165BL10</accession>
<gene>
    <name evidence="2" type="ORF">EXIGLDRAFT_401527</name>
</gene>
<keyword evidence="3" id="KW-1185">Reference proteome</keyword>
<evidence type="ECO:0000256" key="1">
    <source>
        <dbReference type="SAM" id="MobiDB-lite"/>
    </source>
</evidence>
<evidence type="ECO:0000313" key="2">
    <source>
        <dbReference type="EMBL" id="KZV80834.1"/>
    </source>
</evidence>
<proteinExistence type="predicted"/>
<dbReference type="AlphaFoldDB" id="A0A165BL10"/>
<feature type="compositionally biased region" description="Low complexity" evidence="1">
    <location>
        <begin position="66"/>
        <end position="80"/>
    </location>
</feature>
<organism evidence="2 3">
    <name type="scientific">Exidia glandulosa HHB12029</name>
    <dbReference type="NCBI Taxonomy" id="1314781"/>
    <lineage>
        <taxon>Eukaryota</taxon>
        <taxon>Fungi</taxon>
        <taxon>Dikarya</taxon>
        <taxon>Basidiomycota</taxon>
        <taxon>Agaricomycotina</taxon>
        <taxon>Agaricomycetes</taxon>
        <taxon>Auriculariales</taxon>
        <taxon>Exidiaceae</taxon>
        <taxon>Exidia</taxon>
    </lineage>
</organism>
<dbReference type="EMBL" id="KV426443">
    <property type="protein sequence ID" value="KZV80834.1"/>
    <property type="molecule type" value="Genomic_DNA"/>
</dbReference>
<evidence type="ECO:0000313" key="3">
    <source>
        <dbReference type="Proteomes" id="UP000077266"/>
    </source>
</evidence>
<name>A0A165BL10_EXIGL</name>
<sequence length="163" mass="17332">MTSQRPIDEVCSSDTSTGCVGSRHERNSHATARCQPPTASSTARASPQPVLGTRRPVALTASATVPRASRLADSSPSPSRSRARPTPRKDSEPLRDVYAYTWERVRSVARGKCDGQAVCLGALGHDGTSMSENESRSHLSRGGTARDSAPRPFGSARMLATRA</sequence>
<protein>
    <submittedName>
        <fullName evidence="2">Uncharacterized protein</fullName>
    </submittedName>
</protein>
<reference evidence="2 3" key="1">
    <citation type="journal article" date="2016" name="Mol. Biol. Evol.">
        <title>Comparative Genomics of Early-Diverging Mushroom-Forming Fungi Provides Insights into the Origins of Lignocellulose Decay Capabilities.</title>
        <authorList>
            <person name="Nagy L.G."/>
            <person name="Riley R."/>
            <person name="Tritt A."/>
            <person name="Adam C."/>
            <person name="Daum C."/>
            <person name="Floudas D."/>
            <person name="Sun H."/>
            <person name="Yadav J.S."/>
            <person name="Pangilinan J."/>
            <person name="Larsson K.H."/>
            <person name="Matsuura K."/>
            <person name="Barry K."/>
            <person name="Labutti K."/>
            <person name="Kuo R."/>
            <person name="Ohm R.A."/>
            <person name="Bhattacharya S.S."/>
            <person name="Shirouzu T."/>
            <person name="Yoshinaga Y."/>
            <person name="Martin F.M."/>
            <person name="Grigoriev I.V."/>
            <person name="Hibbett D.S."/>
        </authorList>
    </citation>
    <scope>NUCLEOTIDE SEQUENCE [LARGE SCALE GENOMIC DNA]</scope>
    <source>
        <strain evidence="2 3">HHB12029</strain>
    </source>
</reference>